<protein>
    <recommendedName>
        <fullName evidence="4 10">Nicotinate-nucleotide--dimethylbenzimidazole phosphoribosyltransferase</fullName>
        <shortName evidence="10">NN:DBI PRT</shortName>
        <ecNumber evidence="3 10">2.4.2.21</ecNumber>
    </recommendedName>
    <alternativeName>
        <fullName evidence="8 10">N(1)-alpha-phosphoribosyltransferase</fullName>
    </alternativeName>
</protein>
<dbReference type="EC" id="2.4.2.21" evidence="3 10"/>
<evidence type="ECO:0000256" key="7">
    <source>
        <dbReference type="ARBA" id="ARBA00022679"/>
    </source>
</evidence>
<keyword evidence="12" id="KW-1185">Reference proteome</keyword>
<dbReference type="PaxDb" id="1198114-AciX9_2037"/>
<dbReference type="KEGG" id="acm:AciX9_2037"/>
<evidence type="ECO:0000313" key="11">
    <source>
        <dbReference type="EMBL" id="ADW69082.1"/>
    </source>
</evidence>
<dbReference type="STRING" id="1198114.AciX9_2037"/>
<dbReference type="eggNOG" id="COG2038">
    <property type="taxonomic scope" value="Bacteria"/>
</dbReference>
<dbReference type="UniPathway" id="UPA00061">
    <property type="reaction ID" value="UER00516"/>
</dbReference>
<dbReference type="Pfam" id="PF02277">
    <property type="entry name" value="DBI_PRT"/>
    <property type="match status" value="1"/>
</dbReference>
<dbReference type="Gene3D" id="3.40.50.10210">
    <property type="match status" value="1"/>
</dbReference>
<comment type="similarity">
    <text evidence="2 10">Belongs to the CobT family.</text>
</comment>
<dbReference type="NCBIfam" id="TIGR03160">
    <property type="entry name" value="cobT_DBIPRT"/>
    <property type="match status" value="1"/>
</dbReference>
<dbReference type="Gene3D" id="1.10.1610.10">
    <property type="match status" value="1"/>
</dbReference>
<evidence type="ECO:0000256" key="3">
    <source>
        <dbReference type="ARBA" id="ARBA00011991"/>
    </source>
</evidence>
<proteinExistence type="inferred from homology"/>
<feature type="active site" description="Proton acceptor" evidence="10">
    <location>
        <position position="313"/>
    </location>
</feature>
<evidence type="ECO:0000256" key="9">
    <source>
        <dbReference type="ARBA" id="ARBA00047340"/>
    </source>
</evidence>
<dbReference type="RefSeq" id="WP_013580399.1">
    <property type="nucleotide sequence ID" value="NC_015064.1"/>
</dbReference>
<evidence type="ECO:0000256" key="4">
    <source>
        <dbReference type="ARBA" id="ARBA00015486"/>
    </source>
</evidence>
<evidence type="ECO:0000313" key="12">
    <source>
        <dbReference type="Proteomes" id="UP000000343"/>
    </source>
</evidence>
<gene>
    <name evidence="10" type="primary">cobT</name>
    <name evidence="11" type="ordered locus">AciX9_2037</name>
</gene>
<dbReference type="GO" id="GO:0008939">
    <property type="term" value="F:nicotinate-nucleotide-dimethylbenzimidazole phosphoribosyltransferase activity"/>
    <property type="evidence" value="ECO:0007669"/>
    <property type="project" value="UniProtKB-UniRule"/>
</dbReference>
<sequence>MTPDLQDTIANIPAPAPEALFRAHLDTLTKPLGALGRLEDLAAQLQTLGLTDLRKAAWVFAADHGIAAEGVSAYPAEVTRQMVLNFLSGGAAINVLSRLHNAPVHIVNAGVATALDSAPTLRNTPIRPGSRNMLHEPALSEAELNEALALGIECAAEASAKGFNLIAVGEMGIANTTAASALTAALTGRALYPVTGRGTGLDDAAHAHKIAVLEAVLAHHEPHLTTPEEILRRLGGLEVAAMTGFILGCASHRIALIIDGFISTAAAACAVALAPQVHSWLFAGHQSQEPGHRILLAHLNLTPILTLDMRLGEGTGAVLAMPILESALALYTQMATFTSAGVSAATAL</sequence>
<dbReference type="GO" id="GO:0009236">
    <property type="term" value="P:cobalamin biosynthetic process"/>
    <property type="evidence" value="ECO:0007669"/>
    <property type="project" value="UniProtKB-UniRule"/>
</dbReference>
<organism evidence="12">
    <name type="scientific">Granulicella tundricola (strain ATCC BAA-1859 / DSM 23138 / MP5ACTX9)</name>
    <dbReference type="NCBI Taxonomy" id="1198114"/>
    <lineage>
        <taxon>Bacteria</taxon>
        <taxon>Pseudomonadati</taxon>
        <taxon>Acidobacteriota</taxon>
        <taxon>Terriglobia</taxon>
        <taxon>Terriglobales</taxon>
        <taxon>Acidobacteriaceae</taxon>
        <taxon>Granulicella</taxon>
    </lineage>
</organism>
<keyword evidence="6 10" id="KW-0328">Glycosyltransferase</keyword>
<dbReference type="InterPro" id="IPR003200">
    <property type="entry name" value="Nict_dMeBzImd_PRibTrfase"/>
</dbReference>
<comment type="function">
    <text evidence="10">Catalyzes the synthesis of alpha-ribazole-5'-phosphate from nicotinate mononucleotide (NAMN) and 5,6-dimethylbenzimidazole (DMB).</text>
</comment>
<evidence type="ECO:0000256" key="1">
    <source>
        <dbReference type="ARBA" id="ARBA00005049"/>
    </source>
</evidence>
<dbReference type="InterPro" id="IPR036087">
    <property type="entry name" value="Nict_dMeBzImd_PRibTrfase_sf"/>
</dbReference>
<dbReference type="OrthoDB" id="9781491at2"/>
<evidence type="ECO:0000256" key="8">
    <source>
        <dbReference type="ARBA" id="ARBA00030686"/>
    </source>
</evidence>
<evidence type="ECO:0000256" key="10">
    <source>
        <dbReference type="HAMAP-Rule" id="MF_00230"/>
    </source>
</evidence>
<dbReference type="NCBIfam" id="NF000996">
    <property type="entry name" value="PRK00105.1"/>
    <property type="match status" value="1"/>
</dbReference>
<keyword evidence="5 10" id="KW-0169">Cobalamin biosynthesis</keyword>
<dbReference type="InterPro" id="IPR017846">
    <property type="entry name" value="Nict_dMeBzImd_PRibTrfase_bact"/>
</dbReference>
<dbReference type="HOGENOM" id="CLU_002982_0_0_0"/>
<dbReference type="EMBL" id="CP002480">
    <property type="protein sequence ID" value="ADW69082.1"/>
    <property type="molecule type" value="Genomic_DNA"/>
</dbReference>
<accession>E8X1C8</accession>
<evidence type="ECO:0000256" key="6">
    <source>
        <dbReference type="ARBA" id="ARBA00022676"/>
    </source>
</evidence>
<dbReference type="HAMAP" id="MF_00230">
    <property type="entry name" value="CobT"/>
    <property type="match status" value="1"/>
</dbReference>
<evidence type="ECO:0000256" key="5">
    <source>
        <dbReference type="ARBA" id="ARBA00022573"/>
    </source>
</evidence>
<dbReference type="PANTHER" id="PTHR43463:SF1">
    <property type="entry name" value="NICOTINATE-NUCLEOTIDE--DIMETHYLBENZIMIDAZOLE PHOSPHORIBOSYLTRANSFERASE"/>
    <property type="match status" value="1"/>
</dbReference>
<dbReference type="AlphaFoldDB" id="E8X1C8"/>
<reference evidence="12" key="1">
    <citation type="submission" date="2011-01" db="EMBL/GenBank/DDBJ databases">
        <title>Complete sequence of chromosome of Acidobacterium sp. MP5ACTX9.</title>
        <authorList>
            <consortium name="US DOE Joint Genome Institute"/>
            <person name="Lucas S."/>
            <person name="Copeland A."/>
            <person name="Lapidus A."/>
            <person name="Cheng J.-F."/>
            <person name="Goodwin L."/>
            <person name="Pitluck S."/>
            <person name="Teshima H."/>
            <person name="Detter J.C."/>
            <person name="Han C."/>
            <person name="Tapia R."/>
            <person name="Land M."/>
            <person name="Hauser L."/>
            <person name="Kyrpides N."/>
            <person name="Ivanova N."/>
            <person name="Ovchinnikova G."/>
            <person name="Pagani I."/>
            <person name="Rawat S.R."/>
            <person name="Mannisto M."/>
            <person name="Haggblom M.M."/>
            <person name="Woyke T."/>
        </authorList>
    </citation>
    <scope>NUCLEOTIDE SEQUENCE [LARGE SCALE GENOMIC DNA]</scope>
    <source>
        <strain evidence="12">MP5ACTX9</strain>
    </source>
</reference>
<comment type="catalytic activity">
    <reaction evidence="9 10">
        <text>5,6-dimethylbenzimidazole + nicotinate beta-D-ribonucleotide = alpha-ribazole 5'-phosphate + nicotinate + H(+)</text>
        <dbReference type="Rhea" id="RHEA:11196"/>
        <dbReference type="ChEBI" id="CHEBI:15378"/>
        <dbReference type="ChEBI" id="CHEBI:15890"/>
        <dbReference type="ChEBI" id="CHEBI:32544"/>
        <dbReference type="ChEBI" id="CHEBI:57502"/>
        <dbReference type="ChEBI" id="CHEBI:57918"/>
        <dbReference type="EC" id="2.4.2.21"/>
    </reaction>
</comment>
<dbReference type="Proteomes" id="UP000000343">
    <property type="component" value="Chromosome"/>
</dbReference>
<dbReference type="CDD" id="cd02439">
    <property type="entry name" value="DMB-PRT_CobT"/>
    <property type="match status" value="1"/>
</dbReference>
<keyword evidence="7 10" id="KW-0808">Transferase</keyword>
<dbReference type="FunFam" id="3.40.50.10210:FF:000001">
    <property type="entry name" value="Nicotinate-nucleotide--dimethylbenzimidazole phosphoribosyltransferase"/>
    <property type="match status" value="1"/>
</dbReference>
<dbReference type="PANTHER" id="PTHR43463">
    <property type="entry name" value="NICOTINATE-NUCLEOTIDE--DIMETHYLBENZIMIDAZOLE PHOSPHORIBOSYLTRANSFERASE"/>
    <property type="match status" value="1"/>
</dbReference>
<name>E8X1C8_GRATM</name>
<evidence type="ECO:0000256" key="2">
    <source>
        <dbReference type="ARBA" id="ARBA00007110"/>
    </source>
</evidence>
<dbReference type="SUPFAM" id="SSF52733">
    <property type="entry name" value="Nicotinate mononucleotide:5,6-dimethylbenzimidazole phosphoribosyltransferase (CobT)"/>
    <property type="match status" value="1"/>
</dbReference>
<dbReference type="InterPro" id="IPR023195">
    <property type="entry name" value="Nict_dMeBzImd_PRibTrfase_N"/>
</dbReference>
<comment type="pathway">
    <text evidence="1 10">Nucleoside biosynthesis; alpha-ribazole biosynthesis; alpha-ribazole from 5,6-dimethylbenzimidazole: step 1/2.</text>
</comment>